<dbReference type="AlphaFoldDB" id="A0A059E4G9"/>
<comment type="caution">
    <text evidence="6">The sequence shown here is derived from an EMBL/GenBank/DDBJ whole genome shotgun (WGS) entry which is preliminary data.</text>
</comment>
<keyword evidence="4" id="KW-0233">DNA recombination</keyword>
<dbReference type="PANTHER" id="PTHR30629">
    <property type="entry name" value="PROPHAGE INTEGRASE"/>
    <property type="match status" value="1"/>
</dbReference>
<dbReference type="InterPro" id="IPR053876">
    <property type="entry name" value="Phage_int_M"/>
</dbReference>
<dbReference type="Pfam" id="PF00589">
    <property type="entry name" value="Phage_integrase"/>
    <property type="match status" value="1"/>
</dbReference>
<dbReference type="Gene3D" id="3.30.160.390">
    <property type="entry name" value="Integrase, DNA-binding domain"/>
    <property type="match status" value="1"/>
</dbReference>
<dbReference type="InterPro" id="IPR013762">
    <property type="entry name" value="Integrase-like_cat_sf"/>
</dbReference>
<reference evidence="6 7" key="1">
    <citation type="journal article" date="2014" name="Antonie Van Leeuwenhoek">
        <title>Hyphomonas beringensis sp. nov. and Hyphomonas chukchiensis sp. nov., isolated from surface seawater of the Bering Sea and Chukchi Sea.</title>
        <authorList>
            <person name="Li C."/>
            <person name="Lai Q."/>
            <person name="Li G."/>
            <person name="Dong C."/>
            <person name="Wang J."/>
            <person name="Liao Y."/>
            <person name="Shao Z."/>
        </authorList>
    </citation>
    <scope>NUCLEOTIDE SEQUENCE [LARGE SCALE GENOMIC DNA]</scope>
    <source>
        <strain evidence="6 7">22II1-22F38</strain>
    </source>
</reference>
<protein>
    <recommendedName>
        <fullName evidence="5">Tyr recombinase domain-containing protein</fullName>
    </recommendedName>
</protein>
<dbReference type="SUPFAM" id="SSF56349">
    <property type="entry name" value="DNA breaking-rejoining enzymes"/>
    <property type="match status" value="1"/>
</dbReference>
<evidence type="ECO:0000313" key="7">
    <source>
        <dbReference type="Proteomes" id="UP000024547"/>
    </source>
</evidence>
<dbReference type="GO" id="GO:0015074">
    <property type="term" value="P:DNA integration"/>
    <property type="evidence" value="ECO:0007669"/>
    <property type="project" value="UniProtKB-KW"/>
</dbReference>
<dbReference type="Pfam" id="PF22022">
    <property type="entry name" value="Phage_int_M"/>
    <property type="match status" value="1"/>
</dbReference>
<dbReference type="EMBL" id="AWFH01000009">
    <property type="protein sequence ID" value="KCZ62538.1"/>
    <property type="molecule type" value="Genomic_DNA"/>
</dbReference>
<dbReference type="PANTHER" id="PTHR30629:SF2">
    <property type="entry name" value="PROPHAGE INTEGRASE INTS-RELATED"/>
    <property type="match status" value="1"/>
</dbReference>
<evidence type="ECO:0000256" key="4">
    <source>
        <dbReference type="ARBA" id="ARBA00023172"/>
    </source>
</evidence>
<organism evidence="6 7">
    <name type="scientific">Hyphomonas atlantica</name>
    <dbReference type="NCBI Taxonomy" id="1280948"/>
    <lineage>
        <taxon>Bacteria</taxon>
        <taxon>Pseudomonadati</taxon>
        <taxon>Pseudomonadota</taxon>
        <taxon>Alphaproteobacteria</taxon>
        <taxon>Hyphomonadales</taxon>
        <taxon>Hyphomonadaceae</taxon>
        <taxon>Hyphomonas</taxon>
    </lineage>
</organism>
<dbReference type="Proteomes" id="UP000024547">
    <property type="component" value="Unassembled WGS sequence"/>
</dbReference>
<dbReference type="InterPro" id="IPR038488">
    <property type="entry name" value="Integrase_DNA-bd_sf"/>
</dbReference>
<dbReference type="Gene3D" id="1.10.150.130">
    <property type="match status" value="1"/>
</dbReference>
<dbReference type="PROSITE" id="PS51898">
    <property type="entry name" value="TYR_RECOMBINASE"/>
    <property type="match status" value="1"/>
</dbReference>
<keyword evidence="3" id="KW-0238">DNA-binding</keyword>
<dbReference type="InterPro" id="IPR025166">
    <property type="entry name" value="Integrase_DNA_bind_dom"/>
</dbReference>
<dbReference type="eggNOG" id="COG0582">
    <property type="taxonomic scope" value="Bacteria"/>
</dbReference>
<comment type="similarity">
    <text evidence="1">Belongs to the 'phage' integrase family.</text>
</comment>
<dbReference type="InterPro" id="IPR011010">
    <property type="entry name" value="DNA_brk_join_enz"/>
</dbReference>
<dbReference type="GO" id="GO:0006310">
    <property type="term" value="P:DNA recombination"/>
    <property type="evidence" value="ECO:0007669"/>
    <property type="project" value="UniProtKB-KW"/>
</dbReference>
<dbReference type="CDD" id="cd00801">
    <property type="entry name" value="INT_P4_C"/>
    <property type="match status" value="1"/>
</dbReference>
<proteinExistence type="inferred from homology"/>
<evidence type="ECO:0000256" key="3">
    <source>
        <dbReference type="ARBA" id="ARBA00023125"/>
    </source>
</evidence>
<accession>A0A059E4G9</accession>
<dbReference type="Pfam" id="PF13356">
    <property type="entry name" value="Arm-DNA-bind_3"/>
    <property type="match status" value="1"/>
</dbReference>
<gene>
    <name evidence="6" type="ORF">HY36_15845</name>
</gene>
<keyword evidence="2" id="KW-0229">DNA integration</keyword>
<dbReference type="InterPro" id="IPR010998">
    <property type="entry name" value="Integrase_recombinase_N"/>
</dbReference>
<evidence type="ECO:0000313" key="6">
    <source>
        <dbReference type="EMBL" id="KCZ62538.1"/>
    </source>
</evidence>
<evidence type="ECO:0000256" key="2">
    <source>
        <dbReference type="ARBA" id="ARBA00022908"/>
    </source>
</evidence>
<feature type="domain" description="Tyr recombinase" evidence="5">
    <location>
        <begin position="188"/>
        <end position="378"/>
    </location>
</feature>
<dbReference type="PATRIC" id="fig|1280948.3.peg.1402"/>
<dbReference type="Gene3D" id="1.10.443.10">
    <property type="entry name" value="Intergrase catalytic core"/>
    <property type="match status" value="1"/>
</dbReference>
<dbReference type="InterPro" id="IPR050808">
    <property type="entry name" value="Phage_Integrase"/>
</dbReference>
<sequence length="390" mass="44732">MHPVGVVDGLYLVIYETGSRSWLFRAMLNGRRRHFGLGSARFVTLAEAREKAKAWKKLIAEGIDPIASKKAVEERRINFADAVDLFSELELQDVKEKERKAWRSSLNTHIIPWLGKRDVNTITSLQVAEVMKPLWIEKREMAKKLRIRLDKIFVWLKAKGYRTDDSPAKWADLKPILNPLGRDKVTQHRPAVPFVQAPTWFSLLRQKEPISARALEFLCLTAVRSGDVRFLTWKEIDFDSEVWTIPPNREGTKLKTRHHTVPLTAPMMKLLRDAEDIRFSDYVFPGVNGGPMSDSTISKIMREIHNDEVNLGRSGFLDQQTGKRAVPHGLRSTFRDWVAELTDYPGELAEIAIAHKQGSDTELAYKRMSQVEKRRPMMADWGEYLRGGSN</sequence>
<dbReference type="STRING" id="1280948.HY36_15845"/>
<evidence type="ECO:0000259" key="5">
    <source>
        <dbReference type="PROSITE" id="PS51898"/>
    </source>
</evidence>
<name>A0A059E4G9_9PROT</name>
<dbReference type="InterPro" id="IPR002104">
    <property type="entry name" value="Integrase_catalytic"/>
</dbReference>
<evidence type="ECO:0000256" key="1">
    <source>
        <dbReference type="ARBA" id="ARBA00008857"/>
    </source>
</evidence>
<keyword evidence="7" id="KW-1185">Reference proteome</keyword>
<dbReference type="GO" id="GO:0003677">
    <property type="term" value="F:DNA binding"/>
    <property type="evidence" value="ECO:0007669"/>
    <property type="project" value="UniProtKB-KW"/>
</dbReference>